<protein>
    <submittedName>
        <fullName evidence="1">Uncharacterized protein</fullName>
    </submittedName>
</protein>
<keyword evidence="1" id="KW-0614">Plasmid</keyword>
<accession>A0A9P1JYL8</accession>
<dbReference type="EMBL" id="HE577330">
    <property type="protein sequence ID" value="CCD02281.1"/>
    <property type="molecule type" value="Genomic_DNA"/>
</dbReference>
<sequence length="66" mass="7899">MRKKPHNMHGFICDYFKTFCRLDAIGMLEFYIHKRSEPPAAENYQRCDARQNANLPVYRFISNASW</sequence>
<proteinExistence type="predicted"/>
<name>A0A9P1JYL8_9PROT</name>
<evidence type="ECO:0000313" key="2">
    <source>
        <dbReference type="Proteomes" id="UP000007319"/>
    </source>
</evidence>
<evidence type="ECO:0000313" key="1">
    <source>
        <dbReference type="EMBL" id="CCD02281.1"/>
    </source>
</evidence>
<organism evidence="1 2">
    <name type="scientific">Azospirillum baldaniorum</name>
    <dbReference type="NCBI Taxonomy" id="1064539"/>
    <lineage>
        <taxon>Bacteria</taxon>
        <taxon>Pseudomonadati</taxon>
        <taxon>Pseudomonadota</taxon>
        <taxon>Alphaproteobacteria</taxon>
        <taxon>Rhodospirillales</taxon>
        <taxon>Azospirillaceae</taxon>
        <taxon>Azospirillum</taxon>
    </lineage>
</organism>
<keyword evidence="2" id="KW-1185">Reference proteome</keyword>
<dbReference type="KEGG" id="abs:AZOBR_p310023"/>
<dbReference type="AlphaFoldDB" id="A0A9P1JYL8"/>
<gene>
    <name evidence="1" type="ORF">AZOBR_p310023</name>
</gene>
<geneLocation type="plasmid" evidence="1 2">
    <name>AZOBR_p3</name>
</geneLocation>
<dbReference type="Proteomes" id="UP000007319">
    <property type="component" value="Plasmid AZOBR_p3"/>
</dbReference>
<reference evidence="1 2" key="1">
    <citation type="journal article" date="2011" name="PLoS Genet.">
        <title>Azospirillum genomes reveal transition of bacteria from aquatic to terrestrial environments.</title>
        <authorList>
            <person name="Wisniewski-Dye F."/>
            <person name="Borziak K."/>
            <person name="Khalsa-Moyers G."/>
            <person name="Alexandre G."/>
            <person name="Sukharnikov L.O."/>
            <person name="Wuichet K."/>
            <person name="Hurst G.B."/>
            <person name="McDonald W.H."/>
            <person name="Robertson J.S."/>
            <person name="Barbe V."/>
            <person name="Calteau A."/>
            <person name="Rouy Z."/>
            <person name="Mangenot S."/>
            <person name="Prigent-Combaret C."/>
            <person name="Normand P."/>
            <person name="Boyer M."/>
            <person name="Siguier P."/>
            <person name="Dessaux Y."/>
            <person name="Elmerich C."/>
            <person name="Condemine G."/>
            <person name="Krishnen G."/>
            <person name="Kennedy I."/>
            <person name="Paterson A.H."/>
            <person name="Gonzalez V."/>
            <person name="Mavingui P."/>
            <person name="Zhulin I.B."/>
        </authorList>
    </citation>
    <scope>NUCLEOTIDE SEQUENCE [LARGE SCALE GENOMIC DNA]</scope>
    <source>
        <strain evidence="1 2">Sp245</strain>
    </source>
</reference>